<name>A0ABQ2AM86_9MICC</name>
<dbReference type="Proteomes" id="UP000643279">
    <property type="component" value="Unassembled WGS sequence"/>
</dbReference>
<proteinExistence type="predicted"/>
<organism evidence="1 2">
    <name type="scientific">Arthrobacter liuii</name>
    <dbReference type="NCBI Taxonomy" id="1476996"/>
    <lineage>
        <taxon>Bacteria</taxon>
        <taxon>Bacillati</taxon>
        <taxon>Actinomycetota</taxon>
        <taxon>Actinomycetes</taxon>
        <taxon>Micrococcales</taxon>
        <taxon>Micrococcaceae</taxon>
        <taxon>Arthrobacter</taxon>
    </lineage>
</organism>
<reference evidence="2" key="1">
    <citation type="journal article" date="2019" name="Int. J. Syst. Evol. Microbiol.">
        <title>The Global Catalogue of Microorganisms (GCM) 10K type strain sequencing project: providing services to taxonomists for standard genome sequencing and annotation.</title>
        <authorList>
            <consortium name="The Broad Institute Genomics Platform"/>
            <consortium name="The Broad Institute Genome Sequencing Center for Infectious Disease"/>
            <person name="Wu L."/>
            <person name="Ma J."/>
        </authorList>
    </citation>
    <scope>NUCLEOTIDE SEQUENCE [LARGE SCALE GENOMIC DNA]</scope>
    <source>
        <strain evidence="2">CGMCC 1.12778</strain>
    </source>
</reference>
<evidence type="ECO:0000313" key="2">
    <source>
        <dbReference type="Proteomes" id="UP000643279"/>
    </source>
</evidence>
<keyword evidence="2" id="KW-1185">Reference proteome</keyword>
<evidence type="ECO:0000313" key="1">
    <source>
        <dbReference type="EMBL" id="GGH93973.1"/>
    </source>
</evidence>
<protein>
    <submittedName>
        <fullName evidence="1">Uncharacterized protein</fullName>
    </submittedName>
</protein>
<accession>A0ABQ2AM86</accession>
<comment type="caution">
    <text evidence="1">The sequence shown here is derived from an EMBL/GenBank/DDBJ whole genome shotgun (WGS) entry which is preliminary data.</text>
</comment>
<dbReference type="RefSeq" id="WP_188571107.1">
    <property type="nucleotide sequence ID" value="NZ_BMFW01000005.1"/>
</dbReference>
<gene>
    <name evidence="1" type="ORF">GCM10007170_16090</name>
</gene>
<dbReference type="EMBL" id="BMFW01000005">
    <property type="protein sequence ID" value="GGH93973.1"/>
    <property type="molecule type" value="Genomic_DNA"/>
</dbReference>
<sequence length="131" mass="13847">MTGPTLALLIQQAKGRRVAKGHKERSFRELKDTADAAGHHSTLSSWQQWAMLDYERKLMPDPATIRAFAAGLEVSETEVVLAAARQLGLDVGEGNDADLVLPGAGHLPPEDRNVLATLAAVLVAKGGAGRG</sequence>